<accession>A0A9P4KH77</accession>
<proteinExistence type="predicted"/>
<evidence type="ECO:0000259" key="1">
    <source>
        <dbReference type="Pfam" id="PF00144"/>
    </source>
</evidence>
<dbReference type="Gene3D" id="3.40.710.10">
    <property type="entry name" value="DD-peptidase/beta-lactamase superfamily"/>
    <property type="match status" value="1"/>
</dbReference>
<dbReference type="OrthoDB" id="428260at2759"/>
<dbReference type="EMBL" id="ML986601">
    <property type="protein sequence ID" value="KAF2266089.1"/>
    <property type="molecule type" value="Genomic_DNA"/>
</dbReference>
<protein>
    <submittedName>
        <fullName evidence="2">Beta-lactamase/transpeptidase-like protein</fullName>
    </submittedName>
</protein>
<dbReference type="InterPro" id="IPR001466">
    <property type="entry name" value="Beta-lactam-related"/>
</dbReference>
<dbReference type="AlphaFoldDB" id="A0A9P4KH77"/>
<dbReference type="InterPro" id="IPR050789">
    <property type="entry name" value="Diverse_Enzym_Activities"/>
</dbReference>
<dbReference type="Proteomes" id="UP000800093">
    <property type="component" value="Unassembled WGS sequence"/>
</dbReference>
<name>A0A9P4KH77_9PLEO</name>
<dbReference type="SUPFAM" id="SSF56601">
    <property type="entry name" value="beta-lactamase/transpeptidase-like"/>
    <property type="match status" value="1"/>
</dbReference>
<evidence type="ECO:0000313" key="3">
    <source>
        <dbReference type="Proteomes" id="UP000800093"/>
    </source>
</evidence>
<reference evidence="3" key="1">
    <citation type="journal article" date="2020" name="Stud. Mycol.">
        <title>101 Dothideomycetes genomes: A test case for predicting lifestyles and emergence of pathogens.</title>
        <authorList>
            <person name="Haridas S."/>
            <person name="Albert R."/>
            <person name="Binder M."/>
            <person name="Bloem J."/>
            <person name="LaButti K."/>
            <person name="Salamov A."/>
            <person name="Andreopoulos B."/>
            <person name="Baker S."/>
            <person name="Barry K."/>
            <person name="Bills G."/>
            <person name="Bluhm B."/>
            <person name="Cannon C."/>
            <person name="Castanera R."/>
            <person name="Culley D."/>
            <person name="Daum C."/>
            <person name="Ezra D."/>
            <person name="Gonzalez J."/>
            <person name="Henrissat B."/>
            <person name="Kuo A."/>
            <person name="Liang C."/>
            <person name="Lipzen A."/>
            <person name="Lutzoni F."/>
            <person name="Magnuson J."/>
            <person name="Mondo S."/>
            <person name="Nolan M."/>
            <person name="Ohm R."/>
            <person name="Pangilinan J."/>
            <person name="Park H.-J."/>
            <person name="Ramirez L."/>
            <person name="Alfaro M."/>
            <person name="Sun H."/>
            <person name="Tritt A."/>
            <person name="Yoshinaga Y."/>
            <person name="Zwiers L.-H."/>
            <person name="Turgeon B."/>
            <person name="Goodwin S."/>
            <person name="Spatafora J."/>
            <person name="Crous P."/>
            <person name="Grigoriev I."/>
        </authorList>
    </citation>
    <scope>NUCLEOTIDE SEQUENCE [LARGE SCALE GENOMIC DNA]</scope>
    <source>
        <strain evidence="3">CBS 304.66</strain>
    </source>
</reference>
<dbReference type="InterPro" id="IPR012338">
    <property type="entry name" value="Beta-lactam/transpept-like"/>
</dbReference>
<gene>
    <name evidence="2" type="ORF">CC78DRAFT_531951</name>
</gene>
<feature type="domain" description="Beta-lactamase-related" evidence="1">
    <location>
        <begin position="22"/>
        <end position="223"/>
    </location>
</feature>
<evidence type="ECO:0000313" key="2">
    <source>
        <dbReference type="EMBL" id="KAF2266089.1"/>
    </source>
</evidence>
<organism evidence="2 3">
    <name type="scientific">Lojkania enalia</name>
    <dbReference type="NCBI Taxonomy" id="147567"/>
    <lineage>
        <taxon>Eukaryota</taxon>
        <taxon>Fungi</taxon>
        <taxon>Dikarya</taxon>
        <taxon>Ascomycota</taxon>
        <taxon>Pezizomycotina</taxon>
        <taxon>Dothideomycetes</taxon>
        <taxon>Pleosporomycetidae</taxon>
        <taxon>Pleosporales</taxon>
        <taxon>Pleosporales incertae sedis</taxon>
        <taxon>Lojkania</taxon>
    </lineage>
</organism>
<dbReference type="PANTHER" id="PTHR43283">
    <property type="entry name" value="BETA-LACTAMASE-RELATED"/>
    <property type="match status" value="1"/>
</dbReference>
<keyword evidence="3" id="KW-1185">Reference proteome</keyword>
<dbReference type="PANTHER" id="PTHR43283:SF3">
    <property type="entry name" value="BETA-LACTAMASE FAMILY PROTEIN (AFU_ORTHOLOGUE AFUA_5G07500)"/>
    <property type="match status" value="1"/>
</dbReference>
<comment type="caution">
    <text evidence="2">The sequence shown here is derived from an EMBL/GenBank/DDBJ whole genome shotgun (WGS) entry which is preliminary data.</text>
</comment>
<sequence length="295" mass="32666">MTPSIALDTASTLRTYIDNATTRDKPALPGAIVHMVDKNNNKVFTYASSRAAQLSENSIALVHSLTKMVGAIAFMQLVEQGLAALDDSSVIEKVLPELAVKQVLTGYDNIGKPILVGKVGDITPRMLMNHTYGGGHSFFNPLMKKYMQDGWEKRNEVADPHQTILDAPLLWQPGTHTNYGQGFDWLATLIERLTNKNLATLLEENIFGKLGLKRLDFEETYGGDITTRPESKDLFLAEEFKAARWDLYRHWPTSPGETGARESVSGGQIPYVPAGNRTRCKHGGYCAFVYYPVTA</sequence>
<dbReference type="Pfam" id="PF00144">
    <property type="entry name" value="Beta-lactamase"/>
    <property type="match status" value="1"/>
</dbReference>